<comment type="caution">
    <text evidence="3">The sequence shown here is derived from an EMBL/GenBank/DDBJ whole genome shotgun (WGS) entry which is preliminary data.</text>
</comment>
<reference evidence="3 4" key="1">
    <citation type="journal article" date="2017" name="Mol. Ecol.">
        <title>Comparative and population genomic landscape of Phellinus noxius: A hypervariable fungus causing root rot in trees.</title>
        <authorList>
            <person name="Chung C.L."/>
            <person name="Lee T.J."/>
            <person name="Akiba M."/>
            <person name="Lee H.H."/>
            <person name="Kuo T.H."/>
            <person name="Liu D."/>
            <person name="Ke H.M."/>
            <person name="Yokoi T."/>
            <person name="Roa M.B."/>
            <person name="Lu M.J."/>
            <person name="Chang Y.Y."/>
            <person name="Ann P.J."/>
            <person name="Tsai J.N."/>
            <person name="Chen C.Y."/>
            <person name="Tzean S.S."/>
            <person name="Ota Y."/>
            <person name="Hattori T."/>
            <person name="Sahashi N."/>
            <person name="Liou R.F."/>
            <person name="Kikuchi T."/>
            <person name="Tsai I.J."/>
        </authorList>
    </citation>
    <scope>NUCLEOTIDE SEQUENCE [LARGE SCALE GENOMIC DNA]</scope>
    <source>
        <strain evidence="3 4">FFPRI411160</strain>
    </source>
</reference>
<keyword evidence="2" id="KW-1133">Transmembrane helix</keyword>
<gene>
    <name evidence="3" type="ORF">PNOK_0748900</name>
</gene>
<evidence type="ECO:0000256" key="2">
    <source>
        <dbReference type="SAM" id="Phobius"/>
    </source>
</evidence>
<sequence>MATSVSGGASEADTTRPQAGPLPQKRGEIGFQEGIHVQDAINSSVVALPARHPADRDLEAGSSPSSSPDQPSSGSFSPPNASTEASSTHKSPHTSFLSWLDPRPFLKQTKVAGILLGTLLRFILQVLIFCGTITAWIIISMQVNKGGNTNPNGPASKNPSSEVTSNGSPGIGNSATIFVHVTFAVATLAQLLFLERSLFVIRAQRYAFTHPGSPLPRHARSAGSVGMGLAPWNRPPLPTYAATLAESGVGTGDVEDNIIAVPPPPAYGNTRGSTLLLSSFVRRSLLAGGRDDSSSRNHVCESRPSSYASSHRDRPVSYRIQDGDWEQQCDAERALRLADTLERLENSRSTRT</sequence>
<feature type="region of interest" description="Disordered" evidence="1">
    <location>
        <begin position="46"/>
        <end position="93"/>
    </location>
</feature>
<dbReference type="EMBL" id="NBII01000007">
    <property type="protein sequence ID" value="PAV17425.1"/>
    <property type="molecule type" value="Genomic_DNA"/>
</dbReference>
<keyword evidence="2" id="KW-0812">Transmembrane</keyword>
<evidence type="ECO:0000256" key="1">
    <source>
        <dbReference type="SAM" id="MobiDB-lite"/>
    </source>
</evidence>
<keyword evidence="2" id="KW-0472">Membrane</keyword>
<feature type="compositionally biased region" description="Polar residues" evidence="1">
    <location>
        <begin position="80"/>
        <end position="93"/>
    </location>
</feature>
<feature type="compositionally biased region" description="Basic and acidic residues" evidence="1">
    <location>
        <begin position="289"/>
        <end position="301"/>
    </location>
</feature>
<dbReference type="Proteomes" id="UP000217199">
    <property type="component" value="Unassembled WGS sequence"/>
</dbReference>
<protein>
    <submittedName>
        <fullName evidence="3">Uncharacterized protein</fullName>
    </submittedName>
</protein>
<feature type="transmembrane region" description="Helical" evidence="2">
    <location>
        <begin position="113"/>
        <end position="139"/>
    </location>
</feature>
<feature type="region of interest" description="Disordered" evidence="1">
    <location>
        <begin position="288"/>
        <end position="315"/>
    </location>
</feature>
<organism evidence="3 4">
    <name type="scientific">Pyrrhoderma noxium</name>
    <dbReference type="NCBI Taxonomy" id="2282107"/>
    <lineage>
        <taxon>Eukaryota</taxon>
        <taxon>Fungi</taxon>
        <taxon>Dikarya</taxon>
        <taxon>Basidiomycota</taxon>
        <taxon>Agaricomycotina</taxon>
        <taxon>Agaricomycetes</taxon>
        <taxon>Hymenochaetales</taxon>
        <taxon>Hymenochaetaceae</taxon>
        <taxon>Pyrrhoderma</taxon>
    </lineage>
</organism>
<accession>A0A286UD59</accession>
<proteinExistence type="predicted"/>
<evidence type="ECO:0000313" key="4">
    <source>
        <dbReference type="Proteomes" id="UP000217199"/>
    </source>
</evidence>
<evidence type="ECO:0000313" key="3">
    <source>
        <dbReference type="EMBL" id="PAV17425.1"/>
    </source>
</evidence>
<dbReference type="STRING" id="2282107.A0A286UD59"/>
<feature type="compositionally biased region" description="Low complexity" evidence="1">
    <location>
        <begin position="62"/>
        <end position="79"/>
    </location>
</feature>
<keyword evidence="4" id="KW-1185">Reference proteome</keyword>
<dbReference type="AlphaFoldDB" id="A0A286UD59"/>
<feature type="transmembrane region" description="Helical" evidence="2">
    <location>
        <begin position="175"/>
        <end position="194"/>
    </location>
</feature>
<feature type="region of interest" description="Disordered" evidence="1">
    <location>
        <begin position="1"/>
        <end position="33"/>
    </location>
</feature>
<dbReference type="InParanoid" id="A0A286UD59"/>
<dbReference type="OrthoDB" id="2596855at2759"/>
<name>A0A286UD59_9AGAM</name>